<organism evidence="1 2">
    <name type="scientific">Cryptolaemus montrouzieri</name>
    <dbReference type="NCBI Taxonomy" id="559131"/>
    <lineage>
        <taxon>Eukaryota</taxon>
        <taxon>Metazoa</taxon>
        <taxon>Ecdysozoa</taxon>
        <taxon>Arthropoda</taxon>
        <taxon>Hexapoda</taxon>
        <taxon>Insecta</taxon>
        <taxon>Pterygota</taxon>
        <taxon>Neoptera</taxon>
        <taxon>Endopterygota</taxon>
        <taxon>Coleoptera</taxon>
        <taxon>Polyphaga</taxon>
        <taxon>Cucujiformia</taxon>
        <taxon>Coccinelloidea</taxon>
        <taxon>Coccinellidae</taxon>
        <taxon>Scymninae</taxon>
        <taxon>Scymnini</taxon>
        <taxon>Cryptolaemus</taxon>
    </lineage>
</organism>
<proteinExistence type="predicted"/>
<evidence type="ECO:0000313" key="1">
    <source>
        <dbReference type="EMBL" id="KAL3268151.1"/>
    </source>
</evidence>
<sequence length="217" mass="24404">MNTSMNNKNVRVLATPSMLNKTNPEIFSKRPRPGGLLVDLLDEVRNQPDTSRTDGYDLTLDPYQTTSREYRLTSALEGSNWSLEASDNTEESYLGVDPLKDCLDMLAVTLSTIMFLAADAGQDLSREQLNWTIMYLKCVQDEFGNIPPNARGILNHMKHIFNNDLTQFEDKPMYVDESGRILDESQAANMSQTERVVMKVTHKPEEAEEAPAPAGEE</sequence>
<accession>A0ABD2MPW8</accession>
<protein>
    <submittedName>
        <fullName evidence="1">Uncharacterized protein</fullName>
    </submittedName>
</protein>
<gene>
    <name evidence="1" type="ORF">HHI36_007278</name>
</gene>
<dbReference type="EMBL" id="JABFTP020000021">
    <property type="protein sequence ID" value="KAL3268151.1"/>
    <property type="molecule type" value="Genomic_DNA"/>
</dbReference>
<evidence type="ECO:0000313" key="2">
    <source>
        <dbReference type="Proteomes" id="UP001516400"/>
    </source>
</evidence>
<dbReference type="Proteomes" id="UP001516400">
    <property type="component" value="Unassembled WGS sequence"/>
</dbReference>
<keyword evidence="2" id="KW-1185">Reference proteome</keyword>
<reference evidence="1 2" key="1">
    <citation type="journal article" date="2021" name="BMC Biol.">
        <title>Horizontally acquired antibacterial genes associated with adaptive radiation of ladybird beetles.</title>
        <authorList>
            <person name="Li H.S."/>
            <person name="Tang X.F."/>
            <person name="Huang Y.H."/>
            <person name="Xu Z.Y."/>
            <person name="Chen M.L."/>
            <person name="Du X.Y."/>
            <person name="Qiu B.Y."/>
            <person name="Chen P.T."/>
            <person name="Zhang W."/>
            <person name="Slipinski A."/>
            <person name="Escalona H.E."/>
            <person name="Waterhouse R.M."/>
            <person name="Zwick A."/>
            <person name="Pang H."/>
        </authorList>
    </citation>
    <scope>NUCLEOTIDE SEQUENCE [LARGE SCALE GENOMIC DNA]</scope>
    <source>
        <strain evidence="1">SYSU2018</strain>
    </source>
</reference>
<dbReference type="AlphaFoldDB" id="A0ABD2MPW8"/>
<comment type="caution">
    <text evidence="1">The sequence shown here is derived from an EMBL/GenBank/DDBJ whole genome shotgun (WGS) entry which is preliminary data.</text>
</comment>
<name>A0ABD2MPW8_9CUCU</name>